<name>A0A151JPC3_9HYME</name>
<organism evidence="1 2">
    <name type="scientific">Trachymyrmex cornetzi</name>
    <dbReference type="NCBI Taxonomy" id="471704"/>
    <lineage>
        <taxon>Eukaryota</taxon>
        <taxon>Metazoa</taxon>
        <taxon>Ecdysozoa</taxon>
        <taxon>Arthropoda</taxon>
        <taxon>Hexapoda</taxon>
        <taxon>Insecta</taxon>
        <taxon>Pterygota</taxon>
        <taxon>Neoptera</taxon>
        <taxon>Endopterygota</taxon>
        <taxon>Hymenoptera</taxon>
        <taxon>Apocrita</taxon>
        <taxon>Aculeata</taxon>
        <taxon>Formicoidea</taxon>
        <taxon>Formicidae</taxon>
        <taxon>Myrmicinae</taxon>
        <taxon>Trachymyrmex</taxon>
    </lineage>
</organism>
<sequence length="56" mass="6324">AKKVSTHPDDLRLDPFSLEDLSLEEESCSYEQQTVECHASQPMWQGRANKGTKSKS</sequence>
<dbReference type="AlphaFoldDB" id="A0A151JPC3"/>
<accession>A0A151JPC3</accession>
<dbReference type="Proteomes" id="UP000078492">
    <property type="component" value="Unassembled WGS sequence"/>
</dbReference>
<evidence type="ECO:0000313" key="2">
    <source>
        <dbReference type="Proteomes" id="UP000078492"/>
    </source>
</evidence>
<evidence type="ECO:0000313" key="1">
    <source>
        <dbReference type="EMBL" id="KYN28488.1"/>
    </source>
</evidence>
<feature type="non-terminal residue" evidence="1">
    <location>
        <position position="1"/>
    </location>
</feature>
<protein>
    <submittedName>
        <fullName evidence="1">Uncharacterized protein</fullName>
    </submittedName>
</protein>
<proteinExistence type="predicted"/>
<dbReference type="EMBL" id="KQ978781">
    <property type="protein sequence ID" value="KYN28488.1"/>
    <property type="molecule type" value="Genomic_DNA"/>
</dbReference>
<gene>
    <name evidence="1" type="ORF">ALC57_02100</name>
</gene>
<reference evidence="1 2" key="1">
    <citation type="submission" date="2015-09" db="EMBL/GenBank/DDBJ databases">
        <title>Trachymyrmex cornetzi WGS genome.</title>
        <authorList>
            <person name="Nygaard S."/>
            <person name="Hu H."/>
            <person name="Boomsma J."/>
            <person name="Zhang G."/>
        </authorList>
    </citation>
    <scope>NUCLEOTIDE SEQUENCE [LARGE SCALE GENOMIC DNA]</scope>
    <source>
        <strain evidence="1">Tcor2-1</strain>
        <tissue evidence="1">Whole body</tissue>
    </source>
</reference>
<keyword evidence="2" id="KW-1185">Reference proteome</keyword>